<dbReference type="SUPFAM" id="SSF52540">
    <property type="entry name" value="P-loop containing nucleoside triphosphate hydrolases"/>
    <property type="match status" value="1"/>
</dbReference>
<reference evidence="1 2" key="1">
    <citation type="submission" date="2021-05" db="EMBL/GenBank/DDBJ databases">
        <authorList>
            <person name="Zhang Z.D."/>
            <person name="Osman G."/>
        </authorList>
    </citation>
    <scope>NUCLEOTIDE SEQUENCE [LARGE SCALE GENOMIC DNA]</scope>
    <source>
        <strain evidence="1 2">KCTC 32217</strain>
    </source>
</reference>
<dbReference type="InterPro" id="IPR027417">
    <property type="entry name" value="P-loop_NTPase"/>
</dbReference>
<dbReference type="Gene3D" id="3.40.50.300">
    <property type="entry name" value="P-loop containing nucleotide triphosphate hydrolases"/>
    <property type="match status" value="1"/>
</dbReference>
<evidence type="ECO:0000313" key="1">
    <source>
        <dbReference type="EMBL" id="MBS9523710.1"/>
    </source>
</evidence>
<dbReference type="RefSeq" id="WP_213944592.1">
    <property type="nucleotide sequence ID" value="NZ_JAHCMY010000002.1"/>
</dbReference>
<dbReference type="PANTHER" id="PTHR11669:SF8">
    <property type="entry name" value="DNA POLYMERASE III SUBUNIT DELTA"/>
    <property type="match status" value="1"/>
</dbReference>
<keyword evidence="2" id="KW-1185">Reference proteome</keyword>
<dbReference type="InterPro" id="IPR050238">
    <property type="entry name" value="DNA_Rep/Repair_Clamp_Loader"/>
</dbReference>
<dbReference type="EMBL" id="JAHCMY010000002">
    <property type="protein sequence ID" value="MBS9523710.1"/>
    <property type="molecule type" value="Genomic_DNA"/>
</dbReference>
<evidence type="ECO:0008006" key="3">
    <source>
        <dbReference type="Google" id="ProtNLM"/>
    </source>
</evidence>
<dbReference type="Pfam" id="PF13177">
    <property type="entry name" value="DNA_pol3_delta2"/>
    <property type="match status" value="1"/>
</dbReference>
<protein>
    <recommendedName>
        <fullName evidence="3">DNA polymerase III subunit delta</fullName>
    </recommendedName>
</protein>
<evidence type="ECO:0000313" key="2">
    <source>
        <dbReference type="Proteomes" id="UP001319104"/>
    </source>
</evidence>
<dbReference type="AlphaFoldDB" id="A0AAP2CJH9"/>
<comment type="caution">
    <text evidence="1">The sequence shown here is derived from an EMBL/GenBank/DDBJ whole genome shotgun (WGS) entry which is preliminary data.</text>
</comment>
<name>A0AAP2CJH9_9BACT</name>
<sequence length="380" mass="42381">MLFASIPGLEETKQRLITAIKNNHLAHALLFHGPEGSANLGMALALATYVNCENRGEEDACGECGSCQKMAKLIHPDVGFTFPVPGNLISEGDDGNKKKVDILSPWRTFALNQPYGNIQDWNYHSAFENKQLNISKAAAKQIIKTLSLKSFEGGYKIMLIWAPEYMHVTAANAILKILEEPAEKTLFLMVTSHPEKLLTTILSRTQKILVRAFRDEEIKAHLTNSGIASSEAAAQIAPLADGSMREAYLLADQVADENTSKFRNWMRNCFSVDINEILSQSDIYAASDKEAQKALLLTGLNVLRESLLKRSQLDDLMRTPPSDQDFIENFSLKAMTENKILAIYQLLNDAHYHLERNASPKILMTDLSFSIAKVLRNKNL</sequence>
<accession>A0AAP2CJH9</accession>
<dbReference type="GO" id="GO:0006261">
    <property type="term" value="P:DNA-templated DNA replication"/>
    <property type="evidence" value="ECO:0007669"/>
    <property type="project" value="TreeGrafter"/>
</dbReference>
<organism evidence="1 2">
    <name type="scientific">Litoribacter ruber</name>
    <dbReference type="NCBI Taxonomy" id="702568"/>
    <lineage>
        <taxon>Bacteria</taxon>
        <taxon>Pseudomonadati</taxon>
        <taxon>Bacteroidota</taxon>
        <taxon>Cytophagia</taxon>
        <taxon>Cytophagales</taxon>
        <taxon>Cyclobacteriaceae</taxon>
        <taxon>Litoribacter</taxon>
    </lineage>
</organism>
<dbReference type="Proteomes" id="UP001319104">
    <property type="component" value="Unassembled WGS sequence"/>
</dbReference>
<gene>
    <name evidence="1" type="ORF">KI659_06720</name>
</gene>
<dbReference type="PANTHER" id="PTHR11669">
    <property type="entry name" value="REPLICATION FACTOR C / DNA POLYMERASE III GAMMA-TAU SUBUNIT"/>
    <property type="match status" value="1"/>
</dbReference>
<proteinExistence type="predicted"/>